<evidence type="ECO:0000313" key="3">
    <source>
        <dbReference type="Proteomes" id="UP000236248"/>
    </source>
</evidence>
<protein>
    <submittedName>
        <fullName evidence="2">Uncharacterized protein</fullName>
    </submittedName>
</protein>
<organism evidence="2 3">
    <name type="scientific">Candidatus Nitrosocaldus cavascurensis</name>
    <dbReference type="NCBI Taxonomy" id="2058097"/>
    <lineage>
        <taxon>Archaea</taxon>
        <taxon>Nitrososphaerota</taxon>
        <taxon>Nitrososphaeria</taxon>
        <taxon>Candidatus Nitrosocaldales</taxon>
        <taxon>Candidatus Nitrosocaldaceae</taxon>
        <taxon>Candidatus Nitrosocaldus</taxon>
    </lineage>
</organism>
<dbReference type="KEGG" id="ncv:NCAV_0155"/>
<dbReference type="EMBL" id="LT981265">
    <property type="protein sequence ID" value="SPC33355.1"/>
    <property type="molecule type" value="Genomic_DNA"/>
</dbReference>
<dbReference type="Proteomes" id="UP000236248">
    <property type="component" value="Chromosome NCAV"/>
</dbReference>
<dbReference type="AlphaFoldDB" id="A0A2K5ANZ1"/>
<feature type="coiled-coil region" evidence="1">
    <location>
        <begin position="14"/>
        <end position="41"/>
    </location>
</feature>
<dbReference type="GeneID" id="41594256"/>
<keyword evidence="3" id="KW-1185">Reference proteome</keyword>
<dbReference type="RefSeq" id="WP_103287812.1">
    <property type="nucleotide sequence ID" value="NZ_LT981265.1"/>
</dbReference>
<accession>A0A2K5ANZ1</accession>
<evidence type="ECO:0000256" key="1">
    <source>
        <dbReference type="SAM" id="Coils"/>
    </source>
</evidence>
<sequence length="209" mass="24235">MYSDDEIKRFAMLREWVVKQIEEKEEELERLREMLAVVDNMLKQVSFKPAGMLQKEERVGVEMGVGGEAKPIERSVEEVKEVVSSKAVEGEYTEVRQLKTKDGVLLANAYIASDAISIVPASDVRLNVNTPPFQSFFINRILKEMKGRDEERVRKGEIRGEQVLDYSIDLDEGKNIKRILIRNYRDKDRLNELINSSTWVLTRMLEKVR</sequence>
<keyword evidence="1" id="KW-0175">Coiled coil</keyword>
<name>A0A2K5ANZ1_9ARCH</name>
<gene>
    <name evidence="2" type="ORF">NCAV_0155</name>
</gene>
<proteinExistence type="predicted"/>
<reference evidence="3" key="1">
    <citation type="submission" date="2018-01" db="EMBL/GenBank/DDBJ databases">
        <authorList>
            <person name="Kerou L M."/>
        </authorList>
    </citation>
    <scope>NUCLEOTIDE SEQUENCE [LARGE SCALE GENOMIC DNA]</scope>
    <source>
        <strain evidence="3">SCU2</strain>
    </source>
</reference>
<evidence type="ECO:0000313" key="2">
    <source>
        <dbReference type="EMBL" id="SPC33355.1"/>
    </source>
</evidence>